<dbReference type="Proteomes" id="UP001221189">
    <property type="component" value="Unassembled WGS sequence"/>
</dbReference>
<organism evidence="1 2">
    <name type="scientific">Roseateles albus</name>
    <dbReference type="NCBI Taxonomy" id="2987525"/>
    <lineage>
        <taxon>Bacteria</taxon>
        <taxon>Pseudomonadati</taxon>
        <taxon>Pseudomonadota</taxon>
        <taxon>Betaproteobacteria</taxon>
        <taxon>Burkholderiales</taxon>
        <taxon>Sphaerotilaceae</taxon>
        <taxon>Roseateles</taxon>
    </lineage>
</organism>
<evidence type="ECO:0008006" key="3">
    <source>
        <dbReference type="Google" id="ProtNLM"/>
    </source>
</evidence>
<gene>
    <name evidence="1" type="ORF">PRZ03_17305</name>
</gene>
<proteinExistence type="predicted"/>
<reference evidence="1 2" key="1">
    <citation type="submission" date="2022-10" db="EMBL/GenBank/DDBJ databases">
        <title>Paucibacter sp. hw1 Genome sequencing.</title>
        <authorList>
            <person name="Park S."/>
        </authorList>
    </citation>
    <scope>NUCLEOTIDE SEQUENCE [LARGE SCALE GENOMIC DNA]</scope>
    <source>
        <strain evidence="2">hw1</strain>
    </source>
</reference>
<sequence>MTNLYILLFPQKGIIKVGKANDIANRIAALRLSWGRVDYDASYYVLASEDVVFKIESWLKFSLSKYAAPFREGDGWTEVFTVNALEIALRYIDLYCSSAAEVLEIRRGIPLPLIKSPTPRRCNKYAKLARKANSVTQSVLQISETFSWLNRLLIILLRRQASIAYSYNIDERFVYFRLSMPDKSWCQIKSLISALHRYRSIRVETIDGCMQRNLYLISNSCDNVIKLEIELTSSNDENPGEKLLSYMLHESLVLLKKLPPRSAAATSPIPILD</sequence>
<keyword evidence="2" id="KW-1185">Reference proteome</keyword>
<comment type="caution">
    <text evidence="1">The sequence shown here is derived from an EMBL/GenBank/DDBJ whole genome shotgun (WGS) entry which is preliminary data.</text>
</comment>
<dbReference type="EMBL" id="JAQQXT010000011">
    <property type="protein sequence ID" value="MDC8773343.1"/>
    <property type="molecule type" value="Genomic_DNA"/>
</dbReference>
<protein>
    <recommendedName>
        <fullName evidence="3">GIY-YIG nuclease family protein</fullName>
    </recommendedName>
</protein>
<accession>A0ABT5KHE5</accession>
<name>A0ABT5KHE5_9BURK</name>
<evidence type="ECO:0000313" key="2">
    <source>
        <dbReference type="Proteomes" id="UP001221189"/>
    </source>
</evidence>
<evidence type="ECO:0000313" key="1">
    <source>
        <dbReference type="EMBL" id="MDC8773343.1"/>
    </source>
</evidence>
<dbReference type="RefSeq" id="WP_273601478.1">
    <property type="nucleotide sequence ID" value="NZ_JAQQXT010000011.1"/>
</dbReference>